<keyword evidence="1" id="KW-0472">Membrane</keyword>
<evidence type="ECO:0000256" key="1">
    <source>
        <dbReference type="SAM" id="Phobius"/>
    </source>
</evidence>
<evidence type="ECO:0008006" key="4">
    <source>
        <dbReference type="Google" id="ProtNLM"/>
    </source>
</evidence>
<dbReference type="EMBL" id="JAXQNO010000020">
    <property type="protein sequence ID" value="KAK4772574.1"/>
    <property type="molecule type" value="Genomic_DNA"/>
</dbReference>
<organism evidence="2 3">
    <name type="scientific">Trapa natans</name>
    <name type="common">Water chestnut</name>
    <dbReference type="NCBI Taxonomy" id="22666"/>
    <lineage>
        <taxon>Eukaryota</taxon>
        <taxon>Viridiplantae</taxon>
        <taxon>Streptophyta</taxon>
        <taxon>Embryophyta</taxon>
        <taxon>Tracheophyta</taxon>
        <taxon>Spermatophyta</taxon>
        <taxon>Magnoliopsida</taxon>
        <taxon>eudicotyledons</taxon>
        <taxon>Gunneridae</taxon>
        <taxon>Pentapetalae</taxon>
        <taxon>rosids</taxon>
        <taxon>malvids</taxon>
        <taxon>Myrtales</taxon>
        <taxon>Lythraceae</taxon>
        <taxon>Trapa</taxon>
    </lineage>
</organism>
<name>A0AAN7KWB5_TRANT</name>
<evidence type="ECO:0000313" key="2">
    <source>
        <dbReference type="EMBL" id="KAK4772574.1"/>
    </source>
</evidence>
<dbReference type="PANTHER" id="PTHR33128:SF66">
    <property type="entry name" value="DUF3339 DOMAIN-CONTAINING PROTEIN"/>
    <property type="match status" value="1"/>
</dbReference>
<dbReference type="PANTHER" id="PTHR33128">
    <property type="entry name" value="OS05G0103400 PROTEIN"/>
    <property type="match status" value="1"/>
</dbReference>
<sequence length="85" mass="9485">MSDWGPVFVAVVLFILLTPGLLIQVPGRSRFVEFGNFQTSGASILVHTILYFALVCIFILAVGVHVYIAAQKREIRTSLMESETW</sequence>
<accession>A0AAN7KWB5</accession>
<dbReference type="AlphaFoldDB" id="A0AAN7KWB5"/>
<dbReference type="InterPro" id="IPR021775">
    <property type="entry name" value="DUF3339"/>
</dbReference>
<dbReference type="Pfam" id="PF11820">
    <property type="entry name" value="DUF3339"/>
    <property type="match status" value="1"/>
</dbReference>
<comment type="caution">
    <text evidence="2">The sequence shown here is derived from an EMBL/GenBank/DDBJ whole genome shotgun (WGS) entry which is preliminary data.</text>
</comment>
<keyword evidence="1" id="KW-0812">Transmembrane</keyword>
<dbReference type="Proteomes" id="UP001346149">
    <property type="component" value="Unassembled WGS sequence"/>
</dbReference>
<evidence type="ECO:0000313" key="3">
    <source>
        <dbReference type="Proteomes" id="UP001346149"/>
    </source>
</evidence>
<keyword evidence="3" id="KW-1185">Reference proteome</keyword>
<keyword evidence="1" id="KW-1133">Transmembrane helix</keyword>
<feature type="transmembrane region" description="Helical" evidence="1">
    <location>
        <begin position="46"/>
        <end position="70"/>
    </location>
</feature>
<proteinExistence type="predicted"/>
<protein>
    <recommendedName>
        <fullName evidence="4">Transmembrane protein</fullName>
    </recommendedName>
</protein>
<gene>
    <name evidence="2" type="ORF">SAY86_014349</name>
</gene>
<reference evidence="2 3" key="1">
    <citation type="journal article" date="2023" name="Hortic Res">
        <title>Pangenome of water caltrop reveals structural variations and asymmetric subgenome divergence after allopolyploidization.</title>
        <authorList>
            <person name="Zhang X."/>
            <person name="Chen Y."/>
            <person name="Wang L."/>
            <person name="Yuan Y."/>
            <person name="Fang M."/>
            <person name="Shi L."/>
            <person name="Lu R."/>
            <person name="Comes H.P."/>
            <person name="Ma Y."/>
            <person name="Chen Y."/>
            <person name="Huang G."/>
            <person name="Zhou Y."/>
            <person name="Zheng Z."/>
            <person name="Qiu Y."/>
        </authorList>
    </citation>
    <scope>NUCLEOTIDE SEQUENCE [LARGE SCALE GENOMIC DNA]</scope>
    <source>
        <strain evidence="2">F231</strain>
    </source>
</reference>